<dbReference type="Gene3D" id="6.10.250.3130">
    <property type="match status" value="1"/>
</dbReference>
<dbReference type="InterPro" id="IPR005290">
    <property type="entry name" value="Ribosomal_uS15_bac-type"/>
</dbReference>
<proteinExistence type="inferred from homology"/>
<dbReference type="NCBIfam" id="TIGR00952">
    <property type="entry name" value="S15_bact"/>
    <property type="match status" value="1"/>
</dbReference>
<evidence type="ECO:0000313" key="8">
    <source>
        <dbReference type="Proteomes" id="UP000177979"/>
    </source>
</evidence>
<name>A0A1F5EUG2_9BACT</name>
<dbReference type="GO" id="GO:0022627">
    <property type="term" value="C:cytosolic small ribosomal subunit"/>
    <property type="evidence" value="ECO:0007669"/>
    <property type="project" value="TreeGrafter"/>
</dbReference>
<dbReference type="EMBL" id="MFAG01000041">
    <property type="protein sequence ID" value="OGD71015.1"/>
    <property type="molecule type" value="Genomic_DNA"/>
</dbReference>
<evidence type="ECO:0000256" key="5">
    <source>
        <dbReference type="RuleBase" id="RU003919"/>
    </source>
</evidence>
<keyword evidence="2 4" id="KW-0687">Ribonucleoprotein</keyword>
<sequence length="93" mass="10432">MALTNEKKQQIIGKFAATPRDTGSPKVQIALLSAQIEDLTKHLKEHKKDNHSRRGLLKIISKRRRLLNYLGKTNPKDYEGLAKQLGIGVSVKS</sequence>
<dbReference type="PROSITE" id="PS00362">
    <property type="entry name" value="RIBOSOMAL_S15"/>
    <property type="match status" value="1"/>
</dbReference>
<reference evidence="7 8" key="1">
    <citation type="journal article" date="2016" name="Nat. Commun.">
        <title>Thousands of microbial genomes shed light on interconnected biogeochemical processes in an aquifer system.</title>
        <authorList>
            <person name="Anantharaman K."/>
            <person name="Brown C.T."/>
            <person name="Hug L.A."/>
            <person name="Sharon I."/>
            <person name="Castelle C.J."/>
            <person name="Probst A.J."/>
            <person name="Thomas B.C."/>
            <person name="Singh A."/>
            <person name="Wilkins M.J."/>
            <person name="Karaoz U."/>
            <person name="Brodie E.L."/>
            <person name="Williams K.H."/>
            <person name="Hubbard S.S."/>
            <person name="Banfield J.F."/>
        </authorList>
    </citation>
    <scope>NUCLEOTIDE SEQUENCE [LARGE SCALE GENOMIC DNA]</scope>
</reference>
<protein>
    <recommendedName>
        <fullName evidence="4">Small ribosomal subunit protein uS15</fullName>
    </recommendedName>
</protein>
<dbReference type="Pfam" id="PF00312">
    <property type="entry name" value="Ribosomal_S15"/>
    <property type="match status" value="1"/>
</dbReference>
<dbReference type="InterPro" id="IPR009068">
    <property type="entry name" value="uS15_NS1_RNA-bd_sf"/>
</dbReference>
<comment type="similarity">
    <text evidence="4 5">Belongs to the universal ribosomal protein uS15 family.</text>
</comment>
<comment type="caution">
    <text evidence="7">The sequence shown here is derived from an EMBL/GenBank/DDBJ whole genome shotgun (WGS) entry which is preliminary data.</text>
</comment>
<evidence type="ECO:0000256" key="3">
    <source>
        <dbReference type="ARBA" id="ARBA00064542"/>
    </source>
</evidence>
<accession>A0A1F5EUG2</accession>
<dbReference type="AlphaFoldDB" id="A0A1F5EUG2"/>
<gene>
    <name evidence="4" type="primary">rpsO</name>
    <name evidence="7" type="ORF">A2703_01090</name>
</gene>
<dbReference type="SUPFAM" id="SSF47060">
    <property type="entry name" value="S15/NS1 RNA-binding domain"/>
    <property type="match status" value="1"/>
</dbReference>
<evidence type="ECO:0000256" key="4">
    <source>
        <dbReference type="HAMAP-Rule" id="MF_01343"/>
    </source>
</evidence>
<dbReference type="GO" id="GO:0006412">
    <property type="term" value="P:translation"/>
    <property type="evidence" value="ECO:0007669"/>
    <property type="project" value="UniProtKB-UniRule"/>
</dbReference>
<dbReference type="PANTHER" id="PTHR23321:SF26">
    <property type="entry name" value="SMALL RIBOSOMAL SUBUNIT PROTEIN US15M"/>
    <property type="match status" value="1"/>
</dbReference>
<evidence type="ECO:0000256" key="2">
    <source>
        <dbReference type="ARBA" id="ARBA00023274"/>
    </source>
</evidence>
<dbReference type="GO" id="GO:0003735">
    <property type="term" value="F:structural constituent of ribosome"/>
    <property type="evidence" value="ECO:0007669"/>
    <property type="project" value="InterPro"/>
</dbReference>
<dbReference type="SMART" id="SM01387">
    <property type="entry name" value="Ribosomal_S15"/>
    <property type="match status" value="1"/>
</dbReference>
<dbReference type="GO" id="GO:0019843">
    <property type="term" value="F:rRNA binding"/>
    <property type="evidence" value="ECO:0007669"/>
    <property type="project" value="UniProtKB-UniRule"/>
</dbReference>
<dbReference type="FunFam" id="1.10.287.10:FF:000002">
    <property type="entry name" value="30S ribosomal protein S15"/>
    <property type="match status" value="1"/>
</dbReference>
<dbReference type="InterPro" id="IPR000589">
    <property type="entry name" value="Ribosomal_uS15"/>
</dbReference>
<dbReference type="STRING" id="1817722.A2703_01090"/>
<evidence type="ECO:0000313" key="7">
    <source>
        <dbReference type="EMBL" id="OGD71015.1"/>
    </source>
</evidence>
<evidence type="ECO:0000256" key="1">
    <source>
        <dbReference type="ARBA" id="ARBA00022980"/>
    </source>
</evidence>
<dbReference type="HAMAP" id="MF_01343_B">
    <property type="entry name" value="Ribosomal_uS15_B"/>
    <property type="match status" value="1"/>
</dbReference>
<comment type="function">
    <text evidence="4 6">One of the primary rRNA binding proteins, it binds directly to 16S rRNA where it helps nucleate assembly of the platform of the 30S subunit by binding and bridging several RNA helices of the 16S rRNA.</text>
</comment>
<dbReference type="Proteomes" id="UP000177979">
    <property type="component" value="Unassembled WGS sequence"/>
</dbReference>
<evidence type="ECO:0000256" key="6">
    <source>
        <dbReference type="RuleBase" id="RU004524"/>
    </source>
</evidence>
<dbReference type="CDD" id="cd00353">
    <property type="entry name" value="Ribosomal_S15p_S13e"/>
    <property type="match status" value="1"/>
</dbReference>
<dbReference type="Gene3D" id="1.10.287.10">
    <property type="entry name" value="S15/NS1, RNA-binding"/>
    <property type="match status" value="1"/>
</dbReference>
<keyword evidence="4 6" id="KW-0694">RNA-binding</keyword>
<comment type="subunit">
    <text evidence="3 4">Part of the 30S ribosomal subunit. Forms a bridge to the 50S subunit in the 70S ribosome, contacting the 23S rRNA.</text>
</comment>
<comment type="function">
    <text evidence="4">Forms an intersubunit bridge (bridge B4) with the 23S rRNA of the 50S subunit in the ribosome.</text>
</comment>
<keyword evidence="1 4" id="KW-0689">Ribosomal protein</keyword>
<dbReference type="PANTHER" id="PTHR23321">
    <property type="entry name" value="RIBOSOMAL PROTEIN S15, BACTERIAL AND ORGANELLAR"/>
    <property type="match status" value="1"/>
</dbReference>
<keyword evidence="4 6" id="KW-0699">rRNA-binding</keyword>
<organism evidence="7 8">
    <name type="scientific">Candidatus Collierbacteria bacterium RIFCSPHIGHO2_01_FULL_50_25</name>
    <dbReference type="NCBI Taxonomy" id="1817722"/>
    <lineage>
        <taxon>Bacteria</taxon>
        <taxon>Candidatus Collieribacteriota</taxon>
    </lineage>
</organism>